<dbReference type="Pfam" id="PF08843">
    <property type="entry name" value="AbiEii"/>
    <property type="match status" value="1"/>
</dbReference>
<name>A0ABP8JYR9_9MICO</name>
<dbReference type="RefSeq" id="WP_159901325.1">
    <property type="nucleotide sequence ID" value="NZ_BAABFX010000031.1"/>
</dbReference>
<evidence type="ECO:0000313" key="1">
    <source>
        <dbReference type="EMBL" id="GAA4398176.1"/>
    </source>
</evidence>
<keyword evidence="2" id="KW-1185">Reference proteome</keyword>
<sequence>MSTTSNRQRSVADRIRVAAHAAGIDANRLRRSVVFQRLLVRLAPHGLVLKGGYSLEARLPGAARATKDVDLVGRLATASDAETLLDALEPMLEAVAGDDFSFRVVAARPMREGAPGQQAWRLTVEALVDRARFETVTVDLVGQVNEVIGATERLRIACPVALPGCDEVLIDAVDVYQHAAEKYHAYARIYAQERPSSRVKDLVDLVLLIEAGLLVDDARLRERLDRVHTVRDGMPPPAQLGPPPQFWDEPFSVMAEDLGLMARLLPDAHLLVADRYAAALSEGTTP</sequence>
<protein>
    <recommendedName>
        <fullName evidence="3">Nucleotidyl transferase AbiEii/AbiGii toxin family protein</fullName>
    </recommendedName>
</protein>
<evidence type="ECO:0000313" key="2">
    <source>
        <dbReference type="Proteomes" id="UP001500390"/>
    </source>
</evidence>
<accession>A0ABP8JYR9</accession>
<dbReference type="Proteomes" id="UP001500390">
    <property type="component" value="Unassembled WGS sequence"/>
</dbReference>
<reference evidence="2" key="1">
    <citation type="journal article" date="2019" name="Int. J. Syst. Evol. Microbiol.">
        <title>The Global Catalogue of Microorganisms (GCM) 10K type strain sequencing project: providing services to taxonomists for standard genome sequencing and annotation.</title>
        <authorList>
            <consortium name="The Broad Institute Genomics Platform"/>
            <consortium name="The Broad Institute Genome Sequencing Center for Infectious Disease"/>
            <person name="Wu L."/>
            <person name="Ma J."/>
        </authorList>
    </citation>
    <scope>NUCLEOTIDE SEQUENCE [LARGE SCALE GENOMIC DNA]</scope>
    <source>
        <strain evidence="2">JCM 17738</strain>
    </source>
</reference>
<comment type="caution">
    <text evidence="1">The sequence shown here is derived from an EMBL/GenBank/DDBJ whole genome shotgun (WGS) entry which is preliminary data.</text>
</comment>
<proteinExistence type="predicted"/>
<evidence type="ECO:0008006" key="3">
    <source>
        <dbReference type="Google" id="ProtNLM"/>
    </source>
</evidence>
<organism evidence="1 2">
    <name type="scientific">Ornithinibacter aureus</name>
    <dbReference type="NCBI Taxonomy" id="622664"/>
    <lineage>
        <taxon>Bacteria</taxon>
        <taxon>Bacillati</taxon>
        <taxon>Actinomycetota</taxon>
        <taxon>Actinomycetes</taxon>
        <taxon>Micrococcales</taxon>
        <taxon>Intrasporangiaceae</taxon>
        <taxon>Ornithinibacter</taxon>
    </lineage>
</organism>
<dbReference type="InterPro" id="IPR014942">
    <property type="entry name" value="AbiEii"/>
</dbReference>
<gene>
    <name evidence="1" type="ORF">GCM10023153_22770</name>
</gene>
<dbReference type="EMBL" id="BAABFX010000031">
    <property type="protein sequence ID" value="GAA4398176.1"/>
    <property type="molecule type" value="Genomic_DNA"/>
</dbReference>